<reference evidence="4 5" key="1">
    <citation type="submission" date="2018-06" db="EMBL/GenBank/DDBJ databases">
        <title>Actinomadura craniellae sp. nov. isolated from marine sponge Craniella sp.</title>
        <authorList>
            <person name="Li L."/>
            <person name="Xu Q.H."/>
            <person name="Lin H.W."/>
            <person name="Lu Y.H."/>
        </authorList>
    </citation>
    <scope>NUCLEOTIDE SEQUENCE [LARGE SCALE GENOMIC DNA]</scope>
    <source>
        <strain evidence="4 5">LHW63021</strain>
    </source>
</reference>
<dbReference type="RefSeq" id="WP_111868136.1">
    <property type="nucleotide sequence ID" value="NZ_QLYX01000006.1"/>
</dbReference>
<gene>
    <name evidence="4" type="ORF">DPM19_15720</name>
</gene>
<keyword evidence="5" id="KW-1185">Reference proteome</keyword>
<sequence>METLNCPVCGDPYTRGDLICFTCGANLARAGTRRQPPTQPAQPGPPAEQRGPEPPAQDPWAPHQHPPQQPPPQQRPPQPGPPAEDPWARQPAPPHRPEPGQEPWQQQRPPQPEQRGPEPGQEPWQQQPQQQQRPPEQRGPGPAGQEPWGPQQPPSRQEPWEPAQQRPPGPGGGHAPLSPTPPHGPAGRPPGPPPARREETLIPPEERGPRRPQPPVDENTAFMCPHCEAVLRNPGAAQCDACLRPLRQQPPALRLVFPTGEIKVSVGQHVVLGRDVGQSPVATTFTQYDNVSRRHSTVWLDPSGTAWVRDEGSTNGTFVNGERLPPRVEAPLADGDSLRLAADVTGTVHVS</sequence>
<dbReference type="PROSITE" id="PS50006">
    <property type="entry name" value="FHA_DOMAIN"/>
    <property type="match status" value="1"/>
</dbReference>
<dbReference type="Proteomes" id="UP000251891">
    <property type="component" value="Unassembled WGS sequence"/>
</dbReference>
<dbReference type="Gene3D" id="2.60.200.20">
    <property type="match status" value="1"/>
</dbReference>
<feature type="compositionally biased region" description="Low complexity" evidence="2">
    <location>
        <begin position="101"/>
        <end position="147"/>
    </location>
</feature>
<organism evidence="4 5">
    <name type="scientific">Actinomadura craniellae</name>
    <dbReference type="NCBI Taxonomy" id="2231787"/>
    <lineage>
        <taxon>Bacteria</taxon>
        <taxon>Bacillati</taxon>
        <taxon>Actinomycetota</taxon>
        <taxon>Actinomycetes</taxon>
        <taxon>Streptosporangiales</taxon>
        <taxon>Thermomonosporaceae</taxon>
        <taxon>Actinomadura</taxon>
    </lineage>
</organism>
<feature type="compositionally biased region" description="Basic and acidic residues" evidence="2">
    <location>
        <begin position="195"/>
        <end position="209"/>
    </location>
</feature>
<proteinExistence type="predicted"/>
<evidence type="ECO:0000313" key="4">
    <source>
        <dbReference type="EMBL" id="RAY14404.1"/>
    </source>
</evidence>
<dbReference type="CDD" id="cd00060">
    <property type="entry name" value="FHA"/>
    <property type="match status" value="1"/>
</dbReference>
<dbReference type="InterPro" id="IPR000253">
    <property type="entry name" value="FHA_dom"/>
</dbReference>
<name>A0A365H5M1_9ACTN</name>
<feature type="compositionally biased region" description="Pro residues" evidence="2">
    <location>
        <begin position="178"/>
        <end position="194"/>
    </location>
</feature>
<evidence type="ECO:0000256" key="1">
    <source>
        <dbReference type="ARBA" id="ARBA00022553"/>
    </source>
</evidence>
<accession>A0A365H5M1</accession>
<feature type="compositionally biased region" description="Pro residues" evidence="2">
    <location>
        <begin position="64"/>
        <end position="84"/>
    </location>
</feature>
<dbReference type="OrthoDB" id="3078176at2"/>
<evidence type="ECO:0000259" key="3">
    <source>
        <dbReference type="PROSITE" id="PS50006"/>
    </source>
</evidence>
<dbReference type="EMBL" id="QLYX01000006">
    <property type="protein sequence ID" value="RAY14404.1"/>
    <property type="molecule type" value="Genomic_DNA"/>
</dbReference>
<protein>
    <recommendedName>
        <fullName evidence="3">FHA domain-containing protein</fullName>
    </recommendedName>
</protein>
<keyword evidence="1" id="KW-0597">Phosphoprotein</keyword>
<comment type="caution">
    <text evidence="4">The sequence shown here is derived from an EMBL/GenBank/DDBJ whole genome shotgun (WGS) entry which is preliminary data.</text>
</comment>
<feature type="domain" description="FHA" evidence="3">
    <location>
        <begin position="270"/>
        <end position="324"/>
    </location>
</feature>
<feature type="compositionally biased region" description="Pro residues" evidence="2">
    <location>
        <begin position="37"/>
        <end position="57"/>
    </location>
</feature>
<evidence type="ECO:0000256" key="2">
    <source>
        <dbReference type="SAM" id="MobiDB-lite"/>
    </source>
</evidence>
<dbReference type="SUPFAM" id="SSF49879">
    <property type="entry name" value="SMAD/FHA domain"/>
    <property type="match status" value="1"/>
</dbReference>
<dbReference type="InterPro" id="IPR008984">
    <property type="entry name" value="SMAD_FHA_dom_sf"/>
</dbReference>
<evidence type="ECO:0000313" key="5">
    <source>
        <dbReference type="Proteomes" id="UP000251891"/>
    </source>
</evidence>
<dbReference type="Pfam" id="PF00498">
    <property type="entry name" value="FHA"/>
    <property type="match status" value="1"/>
</dbReference>
<dbReference type="AlphaFoldDB" id="A0A365H5M1"/>
<dbReference type="SMART" id="SM00240">
    <property type="entry name" value="FHA"/>
    <property type="match status" value="1"/>
</dbReference>
<feature type="region of interest" description="Disordered" evidence="2">
    <location>
        <begin position="31"/>
        <end position="217"/>
    </location>
</feature>